<reference evidence="2 3" key="1">
    <citation type="submission" date="2024-03" db="EMBL/GenBank/DDBJ databases">
        <title>Human intestinal bacterial collection.</title>
        <authorList>
            <person name="Pauvert C."/>
            <person name="Hitch T.C.A."/>
            <person name="Clavel T."/>
        </authorList>
    </citation>
    <scope>NUCLEOTIDE SEQUENCE [LARGE SCALE GENOMIC DNA]</scope>
    <source>
        <strain evidence="2 3">CLA-SR-H028</strain>
    </source>
</reference>
<organism evidence="2 3">
    <name type="scientific">Blautia caccae</name>
    <dbReference type="NCBI Taxonomy" id="3133175"/>
    <lineage>
        <taxon>Bacteria</taxon>
        <taxon>Bacillati</taxon>
        <taxon>Bacillota</taxon>
        <taxon>Clostridia</taxon>
        <taxon>Lachnospirales</taxon>
        <taxon>Lachnospiraceae</taxon>
        <taxon>Blautia</taxon>
    </lineage>
</organism>
<sequence>MSLARWLHILGAYWGFVLMSLHLGLHWSMFIGMARKGFGFKNASRLRFILLLAVGLLVAVYGSFAFVKRDFLTYLFLRSEFIFLDYNEPVILFYLDYLALMGAFIFLSHYTSRLITKFAGYKKNN</sequence>
<evidence type="ECO:0000256" key="1">
    <source>
        <dbReference type="SAM" id="Phobius"/>
    </source>
</evidence>
<feature type="transmembrane region" description="Helical" evidence="1">
    <location>
        <begin position="86"/>
        <end position="107"/>
    </location>
</feature>
<evidence type="ECO:0000313" key="2">
    <source>
        <dbReference type="EMBL" id="MEQ2429940.1"/>
    </source>
</evidence>
<dbReference type="RefSeq" id="WP_243128765.1">
    <property type="nucleotide sequence ID" value="NZ_JBBMFP010000002.1"/>
</dbReference>
<comment type="caution">
    <text evidence="2">The sequence shown here is derived from an EMBL/GenBank/DDBJ whole genome shotgun (WGS) entry which is preliminary data.</text>
</comment>
<keyword evidence="1" id="KW-0812">Transmembrane</keyword>
<evidence type="ECO:0000313" key="3">
    <source>
        <dbReference type="Proteomes" id="UP001457898"/>
    </source>
</evidence>
<dbReference type="Proteomes" id="UP001457898">
    <property type="component" value="Unassembled WGS sequence"/>
</dbReference>
<feature type="transmembrane region" description="Helical" evidence="1">
    <location>
        <begin position="46"/>
        <end position="66"/>
    </location>
</feature>
<keyword evidence="1" id="KW-1133">Transmembrane helix</keyword>
<name>A0ABV1DHU8_9FIRM</name>
<dbReference type="EMBL" id="JBBMFP010000002">
    <property type="protein sequence ID" value="MEQ2429940.1"/>
    <property type="molecule type" value="Genomic_DNA"/>
</dbReference>
<protein>
    <recommendedName>
        <fullName evidence="4">DUF4405 domain-containing protein</fullName>
    </recommendedName>
</protein>
<keyword evidence="1" id="KW-0472">Membrane</keyword>
<feature type="transmembrane region" description="Helical" evidence="1">
    <location>
        <begin position="6"/>
        <end position="25"/>
    </location>
</feature>
<proteinExistence type="predicted"/>
<gene>
    <name evidence="2" type="ORF">WMO65_02895</name>
</gene>
<accession>A0ABV1DHU8</accession>
<evidence type="ECO:0008006" key="4">
    <source>
        <dbReference type="Google" id="ProtNLM"/>
    </source>
</evidence>
<keyword evidence="3" id="KW-1185">Reference proteome</keyword>